<feature type="transmembrane region" description="Helical" evidence="8">
    <location>
        <begin position="20"/>
        <end position="43"/>
    </location>
</feature>
<protein>
    <submittedName>
        <fullName evidence="9">Unannotated protein</fullName>
    </submittedName>
</protein>
<dbReference type="GO" id="GO:0005886">
    <property type="term" value="C:plasma membrane"/>
    <property type="evidence" value="ECO:0007669"/>
    <property type="project" value="UniProtKB-SubCell"/>
</dbReference>
<name>A0A6J7NM14_9ZZZZ</name>
<feature type="transmembrane region" description="Helical" evidence="8">
    <location>
        <begin position="138"/>
        <end position="160"/>
    </location>
</feature>
<dbReference type="GO" id="GO:0034204">
    <property type="term" value="P:lipid translocation"/>
    <property type="evidence" value="ECO:0007669"/>
    <property type="project" value="TreeGrafter"/>
</dbReference>
<evidence type="ECO:0000256" key="4">
    <source>
        <dbReference type="ARBA" id="ARBA00022960"/>
    </source>
</evidence>
<feature type="transmembrane region" description="Helical" evidence="8">
    <location>
        <begin position="230"/>
        <end position="254"/>
    </location>
</feature>
<evidence type="ECO:0000256" key="7">
    <source>
        <dbReference type="ARBA" id="ARBA00023136"/>
    </source>
</evidence>
<evidence type="ECO:0000256" key="1">
    <source>
        <dbReference type="ARBA" id="ARBA00004651"/>
    </source>
</evidence>
<feature type="transmembrane region" description="Helical" evidence="8">
    <location>
        <begin position="105"/>
        <end position="126"/>
    </location>
</feature>
<feature type="transmembrane region" description="Helical" evidence="8">
    <location>
        <begin position="200"/>
        <end position="218"/>
    </location>
</feature>
<comment type="subcellular location">
    <subcellularLocation>
        <location evidence="1">Cell membrane</location>
        <topology evidence="1">Multi-pass membrane protein</topology>
    </subcellularLocation>
</comment>
<sequence>MPTAAAIALGNGAAGGVAVFVYAFAFFVLPHALIAVTVATTLAPRVAEGWQAGHTREVRVAIDSAMKGSVPLLALAGAGLMALAWPLTRMVAAVGQTASQGQAPIAHTLAAFGPGLLGYGVAFVMIRVLFSLGDVRQASLLMIAGAVVGVVVMVVASLMMPDSQRAAALAIGYGASQTVAALLLGARVHRLTRAMGPSRSAGLLLESGIAAAAAWFAMWQVQRLFSTDRVQAPVAFVVGGMAGVTVFAGVMAMTRGRDLWGRRRP</sequence>
<evidence type="ECO:0000256" key="8">
    <source>
        <dbReference type="SAM" id="Phobius"/>
    </source>
</evidence>
<dbReference type="InterPro" id="IPR051050">
    <property type="entry name" value="Lipid_II_flippase_MurJ/MviN"/>
</dbReference>
<dbReference type="AlphaFoldDB" id="A0A6J7NM14"/>
<dbReference type="GO" id="GO:0008360">
    <property type="term" value="P:regulation of cell shape"/>
    <property type="evidence" value="ECO:0007669"/>
    <property type="project" value="UniProtKB-KW"/>
</dbReference>
<feature type="transmembrane region" description="Helical" evidence="8">
    <location>
        <begin position="64"/>
        <end position="85"/>
    </location>
</feature>
<keyword evidence="2" id="KW-1003">Cell membrane</keyword>
<dbReference type="PANTHER" id="PTHR47019:SF1">
    <property type="entry name" value="LIPID II FLIPPASE MURJ"/>
    <property type="match status" value="1"/>
</dbReference>
<accession>A0A6J7NM14</accession>
<evidence type="ECO:0000256" key="5">
    <source>
        <dbReference type="ARBA" id="ARBA00022984"/>
    </source>
</evidence>
<keyword evidence="7 8" id="KW-0472">Membrane</keyword>
<organism evidence="9">
    <name type="scientific">freshwater metagenome</name>
    <dbReference type="NCBI Taxonomy" id="449393"/>
    <lineage>
        <taxon>unclassified sequences</taxon>
        <taxon>metagenomes</taxon>
        <taxon>ecological metagenomes</taxon>
    </lineage>
</organism>
<keyword evidence="6 8" id="KW-1133">Transmembrane helix</keyword>
<reference evidence="9" key="1">
    <citation type="submission" date="2020-05" db="EMBL/GenBank/DDBJ databases">
        <authorList>
            <person name="Chiriac C."/>
            <person name="Salcher M."/>
            <person name="Ghai R."/>
            <person name="Kavagutti S V."/>
        </authorList>
    </citation>
    <scope>NUCLEOTIDE SEQUENCE</scope>
</reference>
<evidence type="ECO:0000256" key="3">
    <source>
        <dbReference type="ARBA" id="ARBA00022692"/>
    </source>
</evidence>
<dbReference type="Pfam" id="PF03023">
    <property type="entry name" value="MurJ"/>
    <property type="match status" value="1"/>
</dbReference>
<dbReference type="GO" id="GO:0009252">
    <property type="term" value="P:peptidoglycan biosynthetic process"/>
    <property type="evidence" value="ECO:0007669"/>
    <property type="project" value="UniProtKB-KW"/>
</dbReference>
<dbReference type="EMBL" id="CAFBOL010000041">
    <property type="protein sequence ID" value="CAB4993598.1"/>
    <property type="molecule type" value="Genomic_DNA"/>
</dbReference>
<dbReference type="InterPro" id="IPR004268">
    <property type="entry name" value="MurJ"/>
</dbReference>
<dbReference type="PANTHER" id="PTHR47019">
    <property type="entry name" value="LIPID II FLIPPASE MURJ"/>
    <property type="match status" value="1"/>
</dbReference>
<dbReference type="GO" id="GO:0015648">
    <property type="term" value="F:lipid-linked peptidoglycan transporter activity"/>
    <property type="evidence" value="ECO:0007669"/>
    <property type="project" value="TreeGrafter"/>
</dbReference>
<keyword evidence="3 8" id="KW-0812">Transmembrane</keyword>
<evidence type="ECO:0000256" key="2">
    <source>
        <dbReference type="ARBA" id="ARBA00022475"/>
    </source>
</evidence>
<evidence type="ECO:0000313" key="9">
    <source>
        <dbReference type="EMBL" id="CAB4993598.1"/>
    </source>
</evidence>
<keyword evidence="4" id="KW-0133">Cell shape</keyword>
<keyword evidence="5" id="KW-0573">Peptidoglycan synthesis</keyword>
<gene>
    <name evidence="9" type="ORF">UFOPK3931_01637</name>
</gene>
<evidence type="ECO:0000256" key="6">
    <source>
        <dbReference type="ARBA" id="ARBA00022989"/>
    </source>
</evidence>
<proteinExistence type="predicted"/>
<feature type="transmembrane region" description="Helical" evidence="8">
    <location>
        <begin position="166"/>
        <end position="188"/>
    </location>
</feature>